<dbReference type="PANTHER" id="PTHR30035:SF3">
    <property type="entry name" value="INTERMEMBRANE PHOSPHOLIPID TRANSPORT SYSTEM LIPOPROTEIN MLAA"/>
    <property type="match status" value="1"/>
</dbReference>
<feature type="compositionally biased region" description="Low complexity" evidence="3">
    <location>
        <begin position="304"/>
        <end position="318"/>
    </location>
</feature>
<evidence type="ECO:0000256" key="3">
    <source>
        <dbReference type="SAM" id="MobiDB-lite"/>
    </source>
</evidence>
<dbReference type="RefSeq" id="WP_430438565.1">
    <property type="nucleotide sequence ID" value="NZ_FXUL01000040.1"/>
</dbReference>
<evidence type="ECO:0000256" key="4">
    <source>
        <dbReference type="SAM" id="SignalP"/>
    </source>
</evidence>
<evidence type="ECO:0000313" key="5">
    <source>
        <dbReference type="EMBL" id="SMP80979.1"/>
    </source>
</evidence>
<dbReference type="PROSITE" id="PS51257">
    <property type="entry name" value="PROKAR_LIPOPROTEIN"/>
    <property type="match status" value="1"/>
</dbReference>
<dbReference type="EMBL" id="FXUL01000040">
    <property type="protein sequence ID" value="SMP80979.1"/>
    <property type="molecule type" value="Genomic_DNA"/>
</dbReference>
<proteinExistence type="inferred from homology"/>
<dbReference type="Proteomes" id="UP001158049">
    <property type="component" value="Unassembled WGS sequence"/>
</dbReference>
<evidence type="ECO:0000313" key="6">
    <source>
        <dbReference type="Proteomes" id="UP001158049"/>
    </source>
</evidence>
<reference evidence="5 6" key="1">
    <citation type="submission" date="2017-05" db="EMBL/GenBank/DDBJ databases">
        <authorList>
            <person name="Varghese N."/>
            <person name="Submissions S."/>
        </authorList>
    </citation>
    <scope>NUCLEOTIDE SEQUENCE [LARGE SCALE GENOMIC DNA]</scope>
    <source>
        <strain evidence="5 6">DSM 26001</strain>
    </source>
</reference>
<keyword evidence="6" id="KW-1185">Reference proteome</keyword>
<dbReference type="InterPro" id="IPR007428">
    <property type="entry name" value="MlaA"/>
</dbReference>
<keyword evidence="5" id="KW-0449">Lipoprotein</keyword>
<comment type="caution">
    <text evidence="5">The sequence shown here is derived from an EMBL/GenBank/DDBJ whole genome shotgun (WGS) entry which is preliminary data.</text>
</comment>
<comment type="similarity">
    <text evidence="1">Belongs to the MlaA family.</text>
</comment>
<accession>A0ABY1QU79</accession>
<keyword evidence="2 4" id="KW-0732">Signal</keyword>
<feature type="region of interest" description="Disordered" evidence="3">
    <location>
        <begin position="253"/>
        <end position="329"/>
    </location>
</feature>
<feature type="signal peptide" evidence="4">
    <location>
        <begin position="1"/>
        <end position="21"/>
    </location>
</feature>
<name>A0ABY1QU79_9BURK</name>
<evidence type="ECO:0000256" key="2">
    <source>
        <dbReference type="ARBA" id="ARBA00022729"/>
    </source>
</evidence>
<dbReference type="Pfam" id="PF04333">
    <property type="entry name" value="MlaA"/>
    <property type="match status" value="1"/>
</dbReference>
<feature type="compositionally biased region" description="Basic and acidic residues" evidence="3">
    <location>
        <begin position="255"/>
        <end position="269"/>
    </location>
</feature>
<sequence length="329" mass="34424">MRSPSLLLPTLGLAVVLCGCATTAGKGNAGSTDGAGSAGRAGSAAGADIADRAASRNPVDPYERFNRTMFNFNNKVDQYALKPAATVYKRVLPSFVQTGVYNFFGNLGDVWTAVNNLLQGRVADGVSDVMRFAVNTTFGLGGLLDIGSEAGMQKHRQDFGATLGVWGVQSGPYVVLPLLGSSTVRDSAALPVDFAGDPWTYVNPDPTRYIGTAVRVIDMRAGVLDASNLIEDAALDRYEFIRDAYLQRRAGKISSNRERDADSKYRALPDDDDVESKSDNSSSLNGGSAAPSTKPAGNKDAQAEKAPAAPAASGNQPAFIPAPSGAPAK</sequence>
<evidence type="ECO:0000256" key="1">
    <source>
        <dbReference type="ARBA" id="ARBA00010634"/>
    </source>
</evidence>
<dbReference type="PRINTS" id="PR01805">
    <property type="entry name" value="VACJLIPOPROT"/>
</dbReference>
<gene>
    <name evidence="5" type="ORF">SAMN06295970_14020</name>
</gene>
<feature type="chain" id="PRO_5045699428" evidence="4">
    <location>
        <begin position="22"/>
        <end position="329"/>
    </location>
</feature>
<protein>
    <submittedName>
        <fullName evidence="5">Phospholipid-binding lipoprotein MlaA</fullName>
    </submittedName>
</protein>
<organism evidence="5 6">
    <name type="scientific">Noviherbaspirillum suwonense</name>
    <dbReference type="NCBI Taxonomy" id="1224511"/>
    <lineage>
        <taxon>Bacteria</taxon>
        <taxon>Pseudomonadati</taxon>
        <taxon>Pseudomonadota</taxon>
        <taxon>Betaproteobacteria</taxon>
        <taxon>Burkholderiales</taxon>
        <taxon>Oxalobacteraceae</taxon>
        <taxon>Noviherbaspirillum</taxon>
    </lineage>
</organism>
<dbReference type="PANTHER" id="PTHR30035">
    <property type="entry name" value="LIPOPROTEIN VACJ-RELATED"/>
    <property type="match status" value="1"/>
</dbReference>